<dbReference type="RefSeq" id="WP_188653118.1">
    <property type="nucleotide sequence ID" value="NZ_BMIN01000007.1"/>
</dbReference>
<organism evidence="2 3">
    <name type="scientific">Pontibacillus salipaludis</name>
    <dbReference type="NCBI Taxonomy" id="1697394"/>
    <lineage>
        <taxon>Bacteria</taxon>
        <taxon>Bacillati</taxon>
        <taxon>Bacillota</taxon>
        <taxon>Bacilli</taxon>
        <taxon>Bacillales</taxon>
        <taxon>Bacillaceae</taxon>
        <taxon>Pontibacillus</taxon>
    </lineage>
</organism>
<accession>A0ABQ1Q3F7</accession>
<comment type="caution">
    <text evidence="2">The sequence shown here is derived from an EMBL/GenBank/DDBJ whole genome shotgun (WGS) entry which is preliminary data.</text>
</comment>
<gene>
    <name evidence="2" type="ORF">GCM10011389_18880</name>
</gene>
<feature type="transmembrane region" description="Helical" evidence="1">
    <location>
        <begin position="6"/>
        <end position="25"/>
    </location>
</feature>
<keyword evidence="1" id="KW-0472">Membrane</keyword>
<protein>
    <submittedName>
        <fullName evidence="2">Uncharacterized protein</fullName>
    </submittedName>
</protein>
<dbReference type="Proteomes" id="UP000642571">
    <property type="component" value="Unassembled WGS sequence"/>
</dbReference>
<reference evidence="3" key="1">
    <citation type="journal article" date="2019" name="Int. J. Syst. Evol. Microbiol.">
        <title>The Global Catalogue of Microorganisms (GCM) 10K type strain sequencing project: providing services to taxonomists for standard genome sequencing and annotation.</title>
        <authorList>
            <consortium name="The Broad Institute Genomics Platform"/>
            <consortium name="The Broad Institute Genome Sequencing Center for Infectious Disease"/>
            <person name="Wu L."/>
            <person name="Ma J."/>
        </authorList>
    </citation>
    <scope>NUCLEOTIDE SEQUENCE [LARGE SCALE GENOMIC DNA]</scope>
    <source>
        <strain evidence="3">CGMCC 1.15353</strain>
    </source>
</reference>
<proteinExistence type="predicted"/>
<keyword evidence="1" id="KW-0812">Transmembrane</keyword>
<keyword evidence="3" id="KW-1185">Reference proteome</keyword>
<sequence>MSVQMNAFLFLFFVALLIILFWYIYYRIRMATVKDGVPIIIVEDYKVEEGDRHLHIEVTCHAYGDTVAPEVYLLGKWEGRERIEKAVPKQFVTSLTGVFTIGLELPLGEDMSDSSVNEIELVIYYNDPFGTIYESPVIKRKEGYVEQAFSRSIRTYPKWSFQYNEIMKYIQKQK</sequence>
<dbReference type="EMBL" id="BMIN01000007">
    <property type="protein sequence ID" value="GGD11602.1"/>
    <property type="molecule type" value="Genomic_DNA"/>
</dbReference>
<evidence type="ECO:0000313" key="2">
    <source>
        <dbReference type="EMBL" id="GGD11602.1"/>
    </source>
</evidence>
<evidence type="ECO:0000313" key="3">
    <source>
        <dbReference type="Proteomes" id="UP000642571"/>
    </source>
</evidence>
<name>A0ABQ1Q3F7_9BACI</name>
<keyword evidence="1" id="KW-1133">Transmembrane helix</keyword>
<evidence type="ECO:0000256" key="1">
    <source>
        <dbReference type="SAM" id="Phobius"/>
    </source>
</evidence>